<dbReference type="AlphaFoldDB" id="A0A6H9XIN5"/>
<dbReference type="RefSeq" id="WP_005525299.1">
    <property type="nucleotide sequence ID" value="NZ_UARK01000001.1"/>
</dbReference>
<dbReference type="Proteomes" id="UP000249886">
    <property type="component" value="Unassembled WGS sequence"/>
</dbReference>
<gene>
    <name evidence="1" type="ORF">NCTC10254_00098</name>
</gene>
<protein>
    <submittedName>
        <fullName evidence="1">Uncharacterized protein</fullName>
    </submittedName>
</protein>
<evidence type="ECO:0000313" key="2">
    <source>
        <dbReference type="Proteomes" id="UP000249886"/>
    </source>
</evidence>
<comment type="caution">
    <text evidence="1">The sequence shown here is derived from an EMBL/GenBank/DDBJ whole genome shotgun (WGS) entry which is preliminary data.</text>
</comment>
<organism evidence="1 2">
    <name type="scientific">Corynebacterium matruchotii</name>
    <dbReference type="NCBI Taxonomy" id="43768"/>
    <lineage>
        <taxon>Bacteria</taxon>
        <taxon>Bacillati</taxon>
        <taxon>Actinomycetota</taxon>
        <taxon>Actinomycetes</taxon>
        <taxon>Mycobacteriales</taxon>
        <taxon>Corynebacteriaceae</taxon>
        <taxon>Corynebacterium</taxon>
    </lineage>
</organism>
<accession>A0A6H9XIN5</accession>
<dbReference type="EMBL" id="UARK01000001">
    <property type="protein sequence ID" value="SPW23741.1"/>
    <property type="molecule type" value="Genomic_DNA"/>
</dbReference>
<sequence length="225" mass="26177">MDYRKIAEKQHGFILPCQITKEEFNEAAETGFIGVPPQDEEFMKYVYYTELVTYNLADDAYRDWLIAFPTIPPEKRHPMPYFACDLALRIQHFSASWSTAPLMMVTPPELMPYANKDFGITYIPNENITSDDWVLIDDIPVEKIISAMRKYYEHVRSDDFDDAVVMAFSAYRRGYSWEEIAWALEPAAGVWHSYKTGKTPINGKEVLDLFFEEHTPPRPTNKPQK</sequence>
<name>A0A6H9XIN5_9CORY</name>
<evidence type="ECO:0000313" key="1">
    <source>
        <dbReference type="EMBL" id="SPW23741.1"/>
    </source>
</evidence>
<proteinExistence type="predicted"/>
<dbReference type="GeneID" id="84573426"/>
<reference evidence="1 2" key="1">
    <citation type="submission" date="2018-06" db="EMBL/GenBank/DDBJ databases">
        <authorList>
            <consortium name="Pathogen Informatics"/>
            <person name="Doyle S."/>
        </authorList>
    </citation>
    <scope>NUCLEOTIDE SEQUENCE [LARGE SCALE GENOMIC DNA]</scope>
    <source>
        <strain evidence="1 2">NCTC10254</strain>
    </source>
</reference>